<evidence type="ECO:0000313" key="5">
    <source>
        <dbReference type="Proteomes" id="UP001239445"/>
    </source>
</evidence>
<feature type="compositionally biased region" description="Basic and acidic residues" evidence="2">
    <location>
        <begin position="693"/>
        <end position="705"/>
    </location>
</feature>
<dbReference type="GO" id="GO:0000981">
    <property type="term" value="F:DNA-binding transcription factor activity, RNA polymerase II-specific"/>
    <property type="evidence" value="ECO:0007669"/>
    <property type="project" value="InterPro"/>
</dbReference>
<dbReference type="Pfam" id="PF00172">
    <property type="entry name" value="Zn_clus"/>
    <property type="match status" value="1"/>
</dbReference>
<organism evidence="4 5">
    <name type="scientific">Echria macrotheca</name>
    <dbReference type="NCBI Taxonomy" id="438768"/>
    <lineage>
        <taxon>Eukaryota</taxon>
        <taxon>Fungi</taxon>
        <taxon>Dikarya</taxon>
        <taxon>Ascomycota</taxon>
        <taxon>Pezizomycotina</taxon>
        <taxon>Sordariomycetes</taxon>
        <taxon>Sordariomycetidae</taxon>
        <taxon>Sordariales</taxon>
        <taxon>Schizotheciaceae</taxon>
        <taxon>Echria</taxon>
    </lineage>
</organism>
<dbReference type="SMART" id="SM00066">
    <property type="entry name" value="GAL4"/>
    <property type="match status" value="1"/>
</dbReference>
<dbReference type="GO" id="GO:0008270">
    <property type="term" value="F:zinc ion binding"/>
    <property type="evidence" value="ECO:0007669"/>
    <property type="project" value="InterPro"/>
</dbReference>
<feature type="compositionally biased region" description="Polar residues" evidence="2">
    <location>
        <begin position="135"/>
        <end position="145"/>
    </location>
</feature>
<keyword evidence="1" id="KW-0539">Nucleus</keyword>
<feature type="region of interest" description="Disordered" evidence="2">
    <location>
        <begin position="1"/>
        <end position="37"/>
    </location>
</feature>
<evidence type="ECO:0000256" key="1">
    <source>
        <dbReference type="ARBA" id="ARBA00023242"/>
    </source>
</evidence>
<evidence type="ECO:0000313" key="4">
    <source>
        <dbReference type="EMBL" id="KAK1756403.1"/>
    </source>
</evidence>
<gene>
    <name evidence="4" type="ORF">QBC47DRAFT_379891</name>
</gene>
<dbReference type="PANTHER" id="PTHR47256">
    <property type="entry name" value="ZN(II)2CYS6 TRANSCRIPTION FACTOR (EUROFUNG)-RELATED"/>
    <property type="match status" value="1"/>
</dbReference>
<dbReference type="Gene3D" id="4.10.240.10">
    <property type="entry name" value="Zn(2)-C6 fungal-type DNA-binding domain"/>
    <property type="match status" value="1"/>
</dbReference>
<dbReference type="InterPro" id="IPR053187">
    <property type="entry name" value="Notoamide_regulator"/>
</dbReference>
<dbReference type="CDD" id="cd12148">
    <property type="entry name" value="fungal_TF_MHR"/>
    <property type="match status" value="1"/>
</dbReference>
<protein>
    <recommendedName>
        <fullName evidence="3">Zn(2)-C6 fungal-type domain-containing protein</fullName>
    </recommendedName>
</protein>
<dbReference type="Proteomes" id="UP001239445">
    <property type="component" value="Unassembled WGS sequence"/>
</dbReference>
<dbReference type="PANTHER" id="PTHR47256:SF1">
    <property type="entry name" value="ZN(II)2CYS6 TRANSCRIPTION FACTOR (EUROFUNG)"/>
    <property type="match status" value="1"/>
</dbReference>
<dbReference type="PROSITE" id="PS00463">
    <property type="entry name" value="ZN2_CY6_FUNGAL_1"/>
    <property type="match status" value="1"/>
</dbReference>
<dbReference type="EMBL" id="MU839832">
    <property type="protein sequence ID" value="KAK1756403.1"/>
    <property type="molecule type" value="Genomic_DNA"/>
</dbReference>
<dbReference type="PROSITE" id="PS50048">
    <property type="entry name" value="ZN2_CY6_FUNGAL_2"/>
    <property type="match status" value="1"/>
</dbReference>
<feature type="region of interest" description="Disordered" evidence="2">
    <location>
        <begin position="693"/>
        <end position="715"/>
    </location>
</feature>
<evidence type="ECO:0000256" key="2">
    <source>
        <dbReference type="SAM" id="MobiDB-lite"/>
    </source>
</evidence>
<dbReference type="InterPro" id="IPR036864">
    <property type="entry name" value="Zn2-C6_fun-type_DNA-bd_sf"/>
</dbReference>
<accession>A0AAJ0FAK4</accession>
<feature type="region of interest" description="Disordered" evidence="2">
    <location>
        <begin position="216"/>
        <end position="235"/>
    </location>
</feature>
<dbReference type="SUPFAM" id="SSF57701">
    <property type="entry name" value="Zn2/Cys6 DNA-binding domain"/>
    <property type="match status" value="1"/>
</dbReference>
<sequence>MDSSSSRKRVLLPQPGQSEAIVRPPSTPRTSSLPRKSQKVTVACSECRAKRTKCDSGKPCFRCVRLGLQCHYPQSKTAEVGDLKRKRQESPETPSSVQQLLTLLKTAPADVAARIVQNLREGVSEDEILQLASSSRLTAAPSQTRAARGASPPTRSSFEFGLNVRHANAFPTVFPLHIGEIDLGLLIHGGRQNSQNKQAKKRRPLLASPPPSVFGEAGYESASPHGSPPPQSNQWVDARLGSLDIHRWTNVPISNSFAAEVLSFYFETEHPIVGVFDPDLFLGDLIGYRTRFCSPLLVSSLLAWACGTYSQLRPEARKLSQSFLDEAKTRWNEEAQRDTLTTVAAAVPLNIACNHHGDDRNGLMYLDAAADMGRRLHLFDEGGTSHWHATADRDKYKTAASFAAWGVFGWHTLHYFYFRRKHKIHDGPTLPIPGDQGGPPMPNYMGETFTWVSKFWRVLHEPSRVGNAIYQNLSLSEAEAMFMKLLGLFDGLPSSLQRGPSCAVHVLVLHGWFHTAILDLWRPFLDHDRHTPLPNFPPVGYTPGAAFNASNRQLQRIAYTYRHRFESCQATSFVSPSFLYLINNVIHGGSETREAQFDFLMSVRGYITLARWSPVLVGVIKGSIGLAWQFGVMQRFTCADDLVKEIQDIPDSTDVEEPEYQSLYPVDIGKPPEDIEEVSMEKLAKGFEKIVLQDRENGKKPETDGAKGGNQPVWTADPRDLVLTLSEATDVDAFVEWDP</sequence>
<keyword evidence="5" id="KW-1185">Reference proteome</keyword>
<proteinExistence type="predicted"/>
<feature type="domain" description="Zn(2)-C6 fungal-type" evidence="3">
    <location>
        <begin position="43"/>
        <end position="72"/>
    </location>
</feature>
<feature type="compositionally biased region" description="Basic residues" evidence="2">
    <location>
        <begin position="1"/>
        <end position="10"/>
    </location>
</feature>
<reference evidence="4" key="1">
    <citation type="submission" date="2023-06" db="EMBL/GenBank/DDBJ databases">
        <title>Genome-scale phylogeny and comparative genomics of the fungal order Sordariales.</title>
        <authorList>
            <consortium name="Lawrence Berkeley National Laboratory"/>
            <person name="Hensen N."/>
            <person name="Bonometti L."/>
            <person name="Westerberg I."/>
            <person name="Brannstrom I.O."/>
            <person name="Guillou S."/>
            <person name="Cros-Aarteil S."/>
            <person name="Calhoun S."/>
            <person name="Haridas S."/>
            <person name="Kuo A."/>
            <person name="Mondo S."/>
            <person name="Pangilinan J."/>
            <person name="Riley R."/>
            <person name="Labutti K."/>
            <person name="Andreopoulos B."/>
            <person name="Lipzen A."/>
            <person name="Chen C."/>
            <person name="Yanf M."/>
            <person name="Daum C."/>
            <person name="Ng V."/>
            <person name="Clum A."/>
            <person name="Steindorff A."/>
            <person name="Ohm R."/>
            <person name="Martin F."/>
            <person name="Silar P."/>
            <person name="Natvig D."/>
            <person name="Lalanne C."/>
            <person name="Gautier V."/>
            <person name="Ament-Velasquez S.L."/>
            <person name="Kruys A."/>
            <person name="Hutchinson M.I."/>
            <person name="Powell A.J."/>
            <person name="Barry K."/>
            <person name="Miller A.N."/>
            <person name="Grigoriev I.V."/>
            <person name="Debuchy R."/>
            <person name="Gladieux P."/>
            <person name="Thoren M.H."/>
            <person name="Johannesson H."/>
        </authorList>
    </citation>
    <scope>NUCLEOTIDE SEQUENCE</scope>
    <source>
        <strain evidence="4">PSN4</strain>
    </source>
</reference>
<comment type="caution">
    <text evidence="4">The sequence shown here is derived from an EMBL/GenBank/DDBJ whole genome shotgun (WGS) entry which is preliminary data.</text>
</comment>
<dbReference type="CDD" id="cd00067">
    <property type="entry name" value="GAL4"/>
    <property type="match status" value="1"/>
</dbReference>
<name>A0AAJ0FAK4_9PEZI</name>
<feature type="region of interest" description="Disordered" evidence="2">
    <location>
        <begin position="135"/>
        <end position="155"/>
    </location>
</feature>
<evidence type="ECO:0000259" key="3">
    <source>
        <dbReference type="PROSITE" id="PS50048"/>
    </source>
</evidence>
<dbReference type="AlphaFoldDB" id="A0AAJ0FAK4"/>
<dbReference type="InterPro" id="IPR001138">
    <property type="entry name" value="Zn2Cys6_DnaBD"/>
</dbReference>